<dbReference type="Pfam" id="PF01545">
    <property type="entry name" value="Cation_efflux"/>
    <property type="match status" value="1"/>
</dbReference>
<reference evidence="12 13" key="1">
    <citation type="submission" date="2023-09" db="EMBL/GenBank/DDBJ databases">
        <authorList>
            <person name="Rey-Velasco X."/>
        </authorList>
    </citation>
    <scope>NUCLEOTIDE SEQUENCE [LARGE SCALE GENOMIC DNA]</scope>
    <source>
        <strain evidence="12 13">P385</strain>
    </source>
</reference>
<dbReference type="PANTHER" id="PTHR11562">
    <property type="entry name" value="CATION EFFLUX PROTEIN/ ZINC TRANSPORTER"/>
    <property type="match status" value="1"/>
</dbReference>
<dbReference type="InterPro" id="IPR002524">
    <property type="entry name" value="Cation_efflux"/>
</dbReference>
<dbReference type="EMBL" id="JAVRHY010000022">
    <property type="protein sequence ID" value="MDT0619826.1"/>
    <property type="molecule type" value="Genomic_DNA"/>
</dbReference>
<keyword evidence="7" id="KW-0406">Ion transport</keyword>
<dbReference type="SUPFAM" id="SSF160240">
    <property type="entry name" value="Cation efflux protein cytoplasmic domain-like"/>
    <property type="match status" value="1"/>
</dbReference>
<dbReference type="InterPro" id="IPR027469">
    <property type="entry name" value="Cation_efflux_TMD_sf"/>
</dbReference>
<evidence type="ECO:0000256" key="4">
    <source>
        <dbReference type="ARBA" id="ARBA00022692"/>
    </source>
</evidence>
<keyword evidence="3" id="KW-0813">Transport</keyword>
<keyword evidence="5" id="KW-0864">Zinc transport</keyword>
<comment type="subcellular location">
    <subcellularLocation>
        <location evidence="1">Membrane</location>
        <topology evidence="1">Multi-pass membrane protein</topology>
    </subcellularLocation>
</comment>
<feature type="domain" description="Cation efflux protein cytoplasmic" evidence="11">
    <location>
        <begin position="217"/>
        <end position="290"/>
    </location>
</feature>
<dbReference type="InterPro" id="IPR058533">
    <property type="entry name" value="Cation_efflux_TM"/>
</dbReference>
<evidence type="ECO:0000256" key="3">
    <source>
        <dbReference type="ARBA" id="ARBA00022448"/>
    </source>
</evidence>
<keyword evidence="8 9" id="KW-0472">Membrane</keyword>
<dbReference type="NCBIfam" id="TIGR01297">
    <property type="entry name" value="CDF"/>
    <property type="match status" value="1"/>
</dbReference>
<feature type="transmembrane region" description="Helical" evidence="9">
    <location>
        <begin position="21"/>
        <end position="45"/>
    </location>
</feature>
<name>A0ABU3BBG9_9GAMM</name>
<evidence type="ECO:0000256" key="6">
    <source>
        <dbReference type="ARBA" id="ARBA00022989"/>
    </source>
</evidence>
<evidence type="ECO:0000256" key="5">
    <source>
        <dbReference type="ARBA" id="ARBA00022906"/>
    </source>
</evidence>
<dbReference type="Pfam" id="PF16916">
    <property type="entry name" value="ZT_dimer"/>
    <property type="match status" value="1"/>
</dbReference>
<feature type="transmembrane region" description="Helical" evidence="9">
    <location>
        <begin position="182"/>
        <end position="204"/>
    </location>
</feature>
<evidence type="ECO:0000313" key="13">
    <source>
        <dbReference type="Proteomes" id="UP001259982"/>
    </source>
</evidence>
<sequence>MNQEHSGHGHAGHMPSSGPGMAISAWLTGIYFVIEMGIGLWTGSIAVISDAFHTFSAVGGVLVAIVAARLARRPADEDRSFGWYRAEIIGALVNGGFLLGMALIVIVMGAMRLAEPIDLPPGPMLLAAAGGLITEFISLGLIWKQSRTDLNVRGALWHIIQTFVGSLLIIVTALVIHFTDFLLIDPLLGMAFGFVLLWASWGLLRDAVHLLMEGTPAEISLAEVTETLEALDGVKNAHHVHAWALTSGRYVFSGHLRVAEGADSQVVLKSAYRMLKEKFGFFFATLQVESSCLDESGAEAIDITRTSGEGQA</sequence>
<dbReference type="PANTHER" id="PTHR11562:SF17">
    <property type="entry name" value="RE54080P-RELATED"/>
    <property type="match status" value="1"/>
</dbReference>
<feature type="transmembrane region" description="Helical" evidence="9">
    <location>
        <begin position="51"/>
        <end position="71"/>
    </location>
</feature>
<evidence type="ECO:0000259" key="10">
    <source>
        <dbReference type="Pfam" id="PF01545"/>
    </source>
</evidence>
<dbReference type="InterPro" id="IPR027470">
    <property type="entry name" value="Cation_efflux_CTD"/>
</dbReference>
<evidence type="ECO:0000259" key="11">
    <source>
        <dbReference type="Pfam" id="PF16916"/>
    </source>
</evidence>
<feature type="transmembrane region" description="Helical" evidence="9">
    <location>
        <begin position="91"/>
        <end position="111"/>
    </location>
</feature>
<dbReference type="Proteomes" id="UP001259982">
    <property type="component" value="Unassembled WGS sequence"/>
</dbReference>
<evidence type="ECO:0000256" key="9">
    <source>
        <dbReference type="SAM" id="Phobius"/>
    </source>
</evidence>
<comment type="caution">
    <text evidence="12">The sequence shown here is derived from an EMBL/GenBank/DDBJ whole genome shotgun (WGS) entry which is preliminary data.</text>
</comment>
<evidence type="ECO:0000313" key="12">
    <source>
        <dbReference type="EMBL" id="MDT0619826.1"/>
    </source>
</evidence>
<evidence type="ECO:0000256" key="1">
    <source>
        <dbReference type="ARBA" id="ARBA00004141"/>
    </source>
</evidence>
<proteinExistence type="inferred from homology"/>
<keyword evidence="5" id="KW-0862">Zinc</keyword>
<feature type="transmembrane region" description="Helical" evidence="9">
    <location>
        <begin position="155"/>
        <end position="176"/>
    </location>
</feature>
<feature type="transmembrane region" description="Helical" evidence="9">
    <location>
        <begin position="123"/>
        <end position="143"/>
    </location>
</feature>
<protein>
    <submittedName>
        <fullName evidence="12">Cation diffusion facilitator family transporter</fullName>
    </submittedName>
</protein>
<dbReference type="Gene3D" id="1.20.1510.10">
    <property type="entry name" value="Cation efflux protein transmembrane domain"/>
    <property type="match status" value="1"/>
</dbReference>
<evidence type="ECO:0000256" key="7">
    <source>
        <dbReference type="ARBA" id="ARBA00023065"/>
    </source>
</evidence>
<dbReference type="SUPFAM" id="SSF161111">
    <property type="entry name" value="Cation efflux protein transmembrane domain-like"/>
    <property type="match status" value="1"/>
</dbReference>
<dbReference type="InterPro" id="IPR050681">
    <property type="entry name" value="CDF/SLC30A"/>
</dbReference>
<keyword evidence="6 9" id="KW-1133">Transmembrane helix</keyword>
<gene>
    <name evidence="12" type="ORF">RM531_15235</name>
</gene>
<dbReference type="InterPro" id="IPR036837">
    <property type="entry name" value="Cation_efflux_CTD_sf"/>
</dbReference>
<evidence type="ECO:0000256" key="2">
    <source>
        <dbReference type="ARBA" id="ARBA00008873"/>
    </source>
</evidence>
<comment type="similarity">
    <text evidence="2">Belongs to the cation diffusion facilitator (CDF) transporter (TC 2.A.4) family. SLC30A subfamily.</text>
</comment>
<keyword evidence="4 9" id="KW-0812">Transmembrane</keyword>
<keyword evidence="13" id="KW-1185">Reference proteome</keyword>
<dbReference type="RefSeq" id="WP_311660513.1">
    <property type="nucleotide sequence ID" value="NZ_JAVRHY010000022.1"/>
</dbReference>
<accession>A0ABU3BBG9</accession>
<feature type="domain" description="Cation efflux protein transmembrane" evidence="10">
    <location>
        <begin position="22"/>
        <end position="212"/>
    </location>
</feature>
<evidence type="ECO:0000256" key="8">
    <source>
        <dbReference type="ARBA" id="ARBA00023136"/>
    </source>
</evidence>
<organism evidence="12 13">
    <name type="scientific">Spectribacter acetivorans</name>
    <dbReference type="NCBI Taxonomy" id="3075603"/>
    <lineage>
        <taxon>Bacteria</taxon>
        <taxon>Pseudomonadati</taxon>
        <taxon>Pseudomonadota</taxon>
        <taxon>Gammaproteobacteria</taxon>
        <taxon>Salinisphaerales</taxon>
        <taxon>Salinisphaeraceae</taxon>
        <taxon>Spectribacter</taxon>
    </lineage>
</organism>